<feature type="domain" description="Reverse transcriptase" evidence="2">
    <location>
        <begin position="1"/>
        <end position="254"/>
    </location>
</feature>
<accession>A0A438I5V1</accession>
<dbReference type="InterPro" id="IPR043502">
    <property type="entry name" value="DNA/RNA_pol_sf"/>
</dbReference>
<feature type="region of interest" description="Disordered" evidence="1">
    <location>
        <begin position="586"/>
        <end position="609"/>
    </location>
</feature>
<evidence type="ECO:0000259" key="2">
    <source>
        <dbReference type="PROSITE" id="PS50878"/>
    </source>
</evidence>
<dbReference type="PANTHER" id="PTHR33116">
    <property type="entry name" value="REVERSE TRANSCRIPTASE ZINC-BINDING DOMAIN-CONTAINING PROTEIN-RELATED-RELATED"/>
    <property type="match status" value="1"/>
</dbReference>
<dbReference type="CDD" id="cd01650">
    <property type="entry name" value="RT_nLTR_like"/>
    <property type="match status" value="1"/>
</dbReference>
<proteinExistence type="predicted"/>
<dbReference type="Proteomes" id="UP000288805">
    <property type="component" value="Unassembled WGS sequence"/>
</dbReference>
<gene>
    <name evidence="3" type="primary">VvCHDp000001_852</name>
    <name evidence="3" type="ORF">CK203_037053</name>
</gene>
<dbReference type="Pfam" id="PF00078">
    <property type="entry name" value="RVT_1"/>
    <property type="match status" value="1"/>
</dbReference>
<reference evidence="3 4" key="1">
    <citation type="journal article" date="2018" name="PLoS Genet.">
        <title>Population sequencing reveals clonal diversity and ancestral inbreeding in the grapevine cultivar Chardonnay.</title>
        <authorList>
            <person name="Roach M.J."/>
            <person name="Johnson D.L."/>
            <person name="Bohlmann J."/>
            <person name="van Vuuren H.J."/>
            <person name="Jones S.J."/>
            <person name="Pretorius I.S."/>
            <person name="Schmidt S.A."/>
            <person name="Borneman A.R."/>
        </authorList>
    </citation>
    <scope>NUCLEOTIDE SEQUENCE [LARGE SCALE GENOMIC DNA]</scope>
    <source>
        <strain evidence="4">cv. Chardonnay</strain>
        <tissue evidence="3">Leaf</tissue>
    </source>
</reference>
<name>A0A438I5V1_VITVI</name>
<dbReference type="PANTHER" id="PTHR33116:SF78">
    <property type="entry name" value="OS12G0587133 PROTEIN"/>
    <property type="match status" value="1"/>
</dbReference>
<dbReference type="PROSITE" id="PS50878">
    <property type="entry name" value="RT_POL"/>
    <property type="match status" value="1"/>
</dbReference>
<evidence type="ECO:0000313" key="3">
    <source>
        <dbReference type="EMBL" id="RVW92091.1"/>
    </source>
</evidence>
<comment type="caution">
    <text evidence="3">The sequence shown here is derived from an EMBL/GenBank/DDBJ whole genome shotgun (WGS) entry which is preliminary data.</text>
</comment>
<dbReference type="SUPFAM" id="SSF56672">
    <property type="entry name" value="DNA/RNA polymerases"/>
    <property type="match status" value="1"/>
</dbReference>
<sequence length="609" mass="69432">MCSLIPAQGETQRPIGKQPQSTSLGSRNWKNKYAVRLLGGLYKLLAKVLANRLKKVVGKVVSSSQNAFVKGRQILEASLIANEVIDTWQKQKEKGIICKLDIEKAYDSINWKFLLKVLQKMGFGSKWVGWMWSCLSSAKFSVLVNGVPAGFFPSTKGLRQGDPLSPYLFIMGMEVLDVLIRRVVEGGSYQDFEAASGLRINLAKSEIIPVGEVVEVEELAIELGCRVGTLPSQYLGLPLGAPNRAPYIWDGVEERVRRRLALWKRQYISNGGRVTLIKSTLASMPIYQMSIFRMPKVVVRRIEKVQRDFLWGGGSMERKVHLVKWEVVCTDKDKGGLGLRKLALLNKALLGKWIWRYACDKDKLWTQVIKVKYGQEGLDWRPKKANGAIGVGVWKEIWKESDWCWDNMTFRVGKGNMISFWTDVWCSESSLSQCFPHLFGMAAQRNSTVEEMWDQNSGQGNWNLHFLRDFNDWELELVGDFLHILRGFKPSLEEDSVLWRKGRSGQFRVKEAYSLLTKSDDIGFPSRSIWVARVSTKVAFFAWEASWGKSEEAATTTETLLLDREEEGKFTQARLLWVRKWVPPVKKEEEEEEGPLDEEKRRSGRSGLS</sequence>
<dbReference type="EMBL" id="QGNW01000140">
    <property type="protein sequence ID" value="RVW92091.1"/>
    <property type="molecule type" value="Genomic_DNA"/>
</dbReference>
<dbReference type="InterPro" id="IPR000477">
    <property type="entry name" value="RT_dom"/>
</dbReference>
<evidence type="ECO:0000256" key="1">
    <source>
        <dbReference type="SAM" id="MobiDB-lite"/>
    </source>
</evidence>
<dbReference type="AlphaFoldDB" id="A0A438I5V1"/>
<feature type="region of interest" description="Disordered" evidence="1">
    <location>
        <begin position="1"/>
        <end position="24"/>
    </location>
</feature>
<protein>
    <submittedName>
        <fullName evidence="3">Putative ribonuclease H protein</fullName>
    </submittedName>
</protein>
<evidence type="ECO:0000313" key="4">
    <source>
        <dbReference type="Proteomes" id="UP000288805"/>
    </source>
</evidence>
<organism evidence="3 4">
    <name type="scientific">Vitis vinifera</name>
    <name type="common">Grape</name>
    <dbReference type="NCBI Taxonomy" id="29760"/>
    <lineage>
        <taxon>Eukaryota</taxon>
        <taxon>Viridiplantae</taxon>
        <taxon>Streptophyta</taxon>
        <taxon>Embryophyta</taxon>
        <taxon>Tracheophyta</taxon>
        <taxon>Spermatophyta</taxon>
        <taxon>Magnoliopsida</taxon>
        <taxon>eudicotyledons</taxon>
        <taxon>Gunneridae</taxon>
        <taxon>Pentapetalae</taxon>
        <taxon>rosids</taxon>
        <taxon>Vitales</taxon>
        <taxon>Vitaceae</taxon>
        <taxon>Viteae</taxon>
        <taxon>Vitis</taxon>
    </lineage>
</organism>